<dbReference type="FunFam" id="3.90.1520.10:FF:000001">
    <property type="entry name" value="Guanylate cyclase soluble subunit beta-1"/>
    <property type="match status" value="1"/>
</dbReference>
<evidence type="ECO:0000256" key="11">
    <source>
        <dbReference type="ARBA" id="ARBA00023239"/>
    </source>
</evidence>
<dbReference type="FunFam" id="3.30.70.1230:FF:000005">
    <property type="entry name" value="Guanylate cyclase soluble subunit beta-1"/>
    <property type="match status" value="1"/>
</dbReference>
<accession>A0A8J2WNL6</accession>
<reference evidence="20" key="1">
    <citation type="submission" date="2021-11" db="EMBL/GenBank/DDBJ databases">
        <authorList>
            <person name="Schell T."/>
        </authorList>
    </citation>
    <scope>NUCLEOTIDE SEQUENCE</scope>
    <source>
        <strain evidence="20">M5</strain>
    </source>
</reference>
<dbReference type="GO" id="GO:0046872">
    <property type="term" value="F:metal ion binding"/>
    <property type="evidence" value="ECO:0007669"/>
    <property type="project" value="UniProtKB-KW"/>
</dbReference>
<protein>
    <recommendedName>
        <fullName evidence="14">Guanylate cyclase soluble subunit beta-1</fullName>
        <ecNumber evidence="4">4.6.1.2</ecNumber>
    </recommendedName>
    <alternativeName>
        <fullName evidence="15">Guanylate cyclase soluble subunit beta-3</fullName>
    </alternativeName>
    <alternativeName>
        <fullName evidence="16">Soluble guanylate cyclase small subunit</fullName>
    </alternativeName>
</protein>
<dbReference type="InterPro" id="IPR038158">
    <property type="entry name" value="H-NOX_domain_sf"/>
</dbReference>
<evidence type="ECO:0000256" key="9">
    <source>
        <dbReference type="ARBA" id="ARBA00023004"/>
    </source>
</evidence>
<dbReference type="GO" id="GO:0008074">
    <property type="term" value="C:guanylate cyclase complex, soluble"/>
    <property type="evidence" value="ECO:0007669"/>
    <property type="project" value="TreeGrafter"/>
</dbReference>
<dbReference type="Gene3D" id="3.90.1520.10">
    <property type="entry name" value="H-NOX domain"/>
    <property type="match status" value="1"/>
</dbReference>
<dbReference type="OrthoDB" id="6127067at2759"/>
<comment type="function">
    <text evidence="13">Mediates responses to nitric oxide (NO) by catalyzing the biosynthesis of the signaling molecule cGMP.</text>
</comment>
<keyword evidence="6" id="KW-0349">Heme</keyword>
<dbReference type="SUPFAM" id="SSF55073">
    <property type="entry name" value="Nucleotide cyclase"/>
    <property type="match status" value="1"/>
</dbReference>
<dbReference type="Gene3D" id="3.30.70.1230">
    <property type="entry name" value="Nucleotide cyclase"/>
    <property type="match status" value="1"/>
</dbReference>
<dbReference type="PANTHER" id="PTHR45655:SF2">
    <property type="entry name" value="GUANYLATE CYCLASE SOLUBLE SUBUNIT BETA-1"/>
    <property type="match status" value="1"/>
</dbReference>
<dbReference type="Gene3D" id="6.10.250.780">
    <property type="match status" value="1"/>
</dbReference>
<dbReference type="Proteomes" id="UP000789390">
    <property type="component" value="Unassembled WGS sequence"/>
</dbReference>
<dbReference type="InterPro" id="IPR001054">
    <property type="entry name" value="A/G_cyclase"/>
</dbReference>
<dbReference type="GO" id="GO:0070482">
    <property type="term" value="P:response to oxygen levels"/>
    <property type="evidence" value="ECO:0007669"/>
    <property type="project" value="TreeGrafter"/>
</dbReference>
<evidence type="ECO:0000313" key="20">
    <source>
        <dbReference type="EMBL" id="CAH0105743.1"/>
    </source>
</evidence>
<dbReference type="FunFam" id="3.30.450.260:FF:000001">
    <property type="entry name" value="guanylate cyclase soluble subunit beta-1 isoform X1"/>
    <property type="match status" value="1"/>
</dbReference>
<evidence type="ECO:0000256" key="7">
    <source>
        <dbReference type="ARBA" id="ARBA00022723"/>
    </source>
</evidence>
<keyword evidence="11 17" id="KW-0456">Lyase</keyword>
<dbReference type="Gene3D" id="3.30.450.260">
    <property type="entry name" value="Haem NO binding associated domain"/>
    <property type="match status" value="1"/>
</dbReference>
<comment type="cofactor">
    <cofactor evidence="2">
        <name>heme</name>
        <dbReference type="ChEBI" id="CHEBI:30413"/>
    </cofactor>
</comment>
<proteinExistence type="inferred from homology"/>
<sequence length="651" mass="73189">MYGFVNYALELLVLENYGKDVWEQIKKEAEVNMEGHFLVRQIYEDDVTYNIVGAAERVLKVPANLLLEKFGEKFLDFCQDSGYDRILQVLGATPRDFLQNLDALHDHLATIYPGMKAPSFRCTDAPDGSLILHYYSDRPGLESIVIGIVNAVAKKLHKVDVDVKLLRSSQGSSGHGEFLIQEKNKVNTKQDTATQDVDLIFSSNGITSVVHFPREIPFQPKISSQLFCRAFPFHVLFDRNLSIKQVGDSLKRILPATINRSDCKITDILRMVRPHMELSFENLLAHINTVYILVTKEKKMSDQDDKTVPSLATWRHQEDGTDIIQEASLRLKGEMIHVQENGLMLFLGSPSVLNLEDLTRRGLYLSDIPLHDATRDLVLLSEQFEAEYKLTRDLEMLTDQLQQTKVELEREKQKTDTLLYSVLPPSVANELRHGRPVAARRYEMVTLLFSGIVGFSDLCARNSDSNGVMKIVRMLNVLYTTFDVLTDPKKNPNIYKVETVGDKYMAVSGLPEPCRDQALCIARLALDMMDLSMDVSVDGIPVQITIGIHCGEVMTGVIGQRMPRYCLFGNTVNLTSRTETTGTPGRINVSQDAYQLLQESANHDPQFQFSYRGPVVMKGKAEPMKVYYLNRGIAGSTSSSFKTAAASTTLN</sequence>
<keyword evidence="18" id="KW-0175">Coiled coil</keyword>
<feature type="coiled-coil region" evidence="18">
    <location>
        <begin position="391"/>
        <end position="418"/>
    </location>
</feature>
<evidence type="ECO:0000256" key="12">
    <source>
        <dbReference type="ARBA" id="ARBA00023293"/>
    </source>
</evidence>
<evidence type="ECO:0000256" key="18">
    <source>
        <dbReference type="SAM" id="Coils"/>
    </source>
</evidence>
<dbReference type="Pfam" id="PF07700">
    <property type="entry name" value="HNOB"/>
    <property type="match status" value="1"/>
</dbReference>
<dbReference type="InterPro" id="IPR042463">
    <property type="entry name" value="HNOB_dom_associated_sf"/>
</dbReference>
<dbReference type="GO" id="GO:0005525">
    <property type="term" value="F:GTP binding"/>
    <property type="evidence" value="ECO:0007669"/>
    <property type="project" value="UniProtKB-KW"/>
</dbReference>
<evidence type="ECO:0000256" key="15">
    <source>
        <dbReference type="ARBA" id="ARBA00041698"/>
    </source>
</evidence>
<dbReference type="InterPro" id="IPR011644">
    <property type="entry name" value="Heme_NO-bd"/>
</dbReference>
<evidence type="ECO:0000256" key="17">
    <source>
        <dbReference type="RuleBase" id="RU000405"/>
    </source>
</evidence>
<comment type="subcellular location">
    <subcellularLocation>
        <location evidence="3">Cytoplasm</location>
    </subcellularLocation>
</comment>
<evidence type="ECO:0000256" key="16">
    <source>
        <dbReference type="ARBA" id="ARBA00043208"/>
    </source>
</evidence>
<keyword evidence="8" id="KW-0547">Nucleotide-binding</keyword>
<evidence type="ECO:0000256" key="1">
    <source>
        <dbReference type="ARBA" id="ARBA00001436"/>
    </source>
</evidence>
<comment type="caution">
    <text evidence="20">The sequence shown here is derived from an EMBL/GenBank/DDBJ whole genome shotgun (WGS) entry which is preliminary data.</text>
</comment>
<evidence type="ECO:0000256" key="6">
    <source>
        <dbReference type="ARBA" id="ARBA00022617"/>
    </source>
</evidence>
<evidence type="ECO:0000256" key="10">
    <source>
        <dbReference type="ARBA" id="ARBA00023134"/>
    </source>
</evidence>
<evidence type="ECO:0000256" key="14">
    <source>
        <dbReference type="ARBA" id="ARBA00039698"/>
    </source>
</evidence>
<keyword evidence="7" id="KW-0479">Metal-binding</keyword>
<comment type="catalytic activity">
    <reaction evidence="1">
        <text>GTP = 3',5'-cyclic GMP + diphosphate</text>
        <dbReference type="Rhea" id="RHEA:13665"/>
        <dbReference type="ChEBI" id="CHEBI:33019"/>
        <dbReference type="ChEBI" id="CHEBI:37565"/>
        <dbReference type="ChEBI" id="CHEBI:57746"/>
        <dbReference type="EC" id="4.6.1.2"/>
    </reaction>
</comment>
<dbReference type="SUPFAM" id="SSF111126">
    <property type="entry name" value="Ligand-binding domain in the NO signalling and Golgi transport"/>
    <property type="match status" value="1"/>
</dbReference>
<evidence type="ECO:0000256" key="8">
    <source>
        <dbReference type="ARBA" id="ARBA00022741"/>
    </source>
</evidence>
<dbReference type="GO" id="GO:0004383">
    <property type="term" value="F:guanylate cyclase activity"/>
    <property type="evidence" value="ECO:0007669"/>
    <property type="project" value="UniProtKB-EC"/>
</dbReference>
<evidence type="ECO:0000256" key="4">
    <source>
        <dbReference type="ARBA" id="ARBA00012202"/>
    </source>
</evidence>
<dbReference type="InterPro" id="IPR029787">
    <property type="entry name" value="Nucleotide_cyclase"/>
</dbReference>
<dbReference type="Pfam" id="PF07701">
    <property type="entry name" value="HNOBA"/>
    <property type="match status" value="1"/>
</dbReference>
<dbReference type="GO" id="GO:0020037">
    <property type="term" value="F:heme binding"/>
    <property type="evidence" value="ECO:0007669"/>
    <property type="project" value="InterPro"/>
</dbReference>
<dbReference type="GO" id="GO:0019934">
    <property type="term" value="P:cGMP-mediated signaling"/>
    <property type="evidence" value="ECO:0007669"/>
    <property type="project" value="TreeGrafter"/>
</dbReference>
<dbReference type="AlphaFoldDB" id="A0A8J2WNL6"/>
<dbReference type="SMART" id="SM00044">
    <property type="entry name" value="CYCc"/>
    <property type="match status" value="1"/>
</dbReference>
<keyword evidence="9" id="KW-0408">Iron</keyword>
<evidence type="ECO:0000313" key="21">
    <source>
        <dbReference type="Proteomes" id="UP000789390"/>
    </source>
</evidence>
<keyword evidence="21" id="KW-1185">Reference proteome</keyword>
<organism evidence="20 21">
    <name type="scientific">Daphnia galeata</name>
    <dbReference type="NCBI Taxonomy" id="27404"/>
    <lineage>
        <taxon>Eukaryota</taxon>
        <taxon>Metazoa</taxon>
        <taxon>Ecdysozoa</taxon>
        <taxon>Arthropoda</taxon>
        <taxon>Crustacea</taxon>
        <taxon>Branchiopoda</taxon>
        <taxon>Diplostraca</taxon>
        <taxon>Cladocera</taxon>
        <taxon>Anomopoda</taxon>
        <taxon>Daphniidae</taxon>
        <taxon>Daphnia</taxon>
    </lineage>
</organism>
<evidence type="ECO:0000256" key="13">
    <source>
        <dbReference type="ARBA" id="ARBA00037442"/>
    </source>
</evidence>
<dbReference type="InterPro" id="IPR024096">
    <property type="entry name" value="NO_sig/Golgi_transp_ligand-bd"/>
</dbReference>
<evidence type="ECO:0000256" key="2">
    <source>
        <dbReference type="ARBA" id="ARBA00001971"/>
    </source>
</evidence>
<evidence type="ECO:0000256" key="5">
    <source>
        <dbReference type="ARBA" id="ARBA00022490"/>
    </source>
</evidence>
<keyword evidence="12" id="KW-0141">cGMP biosynthesis</keyword>
<feature type="domain" description="Guanylate cyclase" evidence="19">
    <location>
        <begin position="446"/>
        <end position="579"/>
    </location>
</feature>
<comment type="similarity">
    <text evidence="17">Belongs to the adenylyl cyclase class-4/guanylyl cyclase family.</text>
</comment>
<dbReference type="PROSITE" id="PS50125">
    <property type="entry name" value="GUANYLATE_CYCLASE_2"/>
    <property type="match status" value="1"/>
</dbReference>
<keyword evidence="5" id="KW-0963">Cytoplasm</keyword>
<dbReference type="PROSITE" id="PS00452">
    <property type="entry name" value="GUANYLATE_CYCLASE_1"/>
    <property type="match status" value="1"/>
</dbReference>
<dbReference type="CDD" id="cd07302">
    <property type="entry name" value="CHD"/>
    <property type="match status" value="1"/>
</dbReference>
<dbReference type="EMBL" id="CAKKLH010000200">
    <property type="protein sequence ID" value="CAH0105743.1"/>
    <property type="molecule type" value="Genomic_DNA"/>
</dbReference>
<dbReference type="EC" id="4.6.1.2" evidence="4"/>
<dbReference type="InterPro" id="IPR018297">
    <property type="entry name" value="A/G_cyclase_CS"/>
</dbReference>
<dbReference type="InterPro" id="IPR011645">
    <property type="entry name" value="HNOB_dom_associated"/>
</dbReference>
<evidence type="ECO:0000256" key="3">
    <source>
        <dbReference type="ARBA" id="ARBA00004496"/>
    </source>
</evidence>
<evidence type="ECO:0000259" key="19">
    <source>
        <dbReference type="PROSITE" id="PS50125"/>
    </source>
</evidence>
<gene>
    <name evidence="20" type="ORF">DGAL_LOCUS8808</name>
</gene>
<keyword evidence="10" id="KW-0342">GTP-binding</keyword>
<dbReference type="Pfam" id="PF00211">
    <property type="entry name" value="Guanylate_cyc"/>
    <property type="match status" value="1"/>
</dbReference>
<dbReference type="PANTHER" id="PTHR45655">
    <property type="entry name" value="GUANYLATE CYCLASE SOLUBLE SUBUNIT BETA-2"/>
    <property type="match status" value="1"/>
</dbReference>
<name>A0A8J2WNL6_9CRUS</name>